<dbReference type="GO" id="GO:0016989">
    <property type="term" value="F:sigma factor antagonist activity"/>
    <property type="evidence" value="ECO:0007669"/>
    <property type="project" value="TreeGrafter"/>
</dbReference>
<proteinExistence type="predicted"/>
<keyword evidence="1" id="KW-1133">Transmembrane helix</keyword>
<dbReference type="PANTHER" id="PTHR30273">
    <property type="entry name" value="PERIPLASMIC SIGNAL SENSOR AND SIGMA FACTOR ACTIVATOR FECR-RELATED"/>
    <property type="match status" value="1"/>
</dbReference>
<dbReference type="OrthoDB" id="258532at2"/>
<dbReference type="AlphaFoldDB" id="M5U6Z2"/>
<comment type="caution">
    <text evidence="2">The sequence shown here is derived from an EMBL/GenBank/DDBJ whole genome shotgun (WGS) entry which is preliminary data.</text>
</comment>
<keyword evidence="1" id="KW-0812">Transmembrane</keyword>
<evidence type="ECO:0000313" key="2">
    <source>
        <dbReference type="EMBL" id="EMI57059.1"/>
    </source>
</evidence>
<keyword evidence="1" id="KW-0472">Membrane</keyword>
<accession>M5U6Z2</accession>
<dbReference type="EMBL" id="ANOH01000113">
    <property type="protein sequence ID" value="EMI57059.1"/>
    <property type="molecule type" value="Genomic_DNA"/>
</dbReference>
<dbReference type="Proteomes" id="UP000011885">
    <property type="component" value="Unassembled WGS sequence"/>
</dbReference>
<evidence type="ECO:0000256" key="1">
    <source>
        <dbReference type="SAM" id="Phobius"/>
    </source>
</evidence>
<name>M5U6Z2_9BACT</name>
<dbReference type="PANTHER" id="PTHR30273:SF2">
    <property type="entry name" value="PROTEIN FECR"/>
    <property type="match status" value="1"/>
</dbReference>
<keyword evidence="3" id="KW-1185">Reference proteome</keyword>
<gene>
    <name evidence="2" type="ORF">RSSM_01469</name>
</gene>
<evidence type="ECO:0000313" key="3">
    <source>
        <dbReference type="Proteomes" id="UP000011885"/>
    </source>
</evidence>
<protein>
    <submittedName>
        <fullName evidence="2">FecR protein domain protein</fullName>
    </submittedName>
</protein>
<reference evidence="2 3" key="1">
    <citation type="journal article" date="2013" name="Mar. Genomics">
        <title>Expression of sulfatases in Rhodopirellula baltica and the diversity of sulfatases in the genus Rhodopirellula.</title>
        <authorList>
            <person name="Wegner C.E."/>
            <person name="Richter-Heitmann T."/>
            <person name="Klindworth A."/>
            <person name="Klockow C."/>
            <person name="Richter M."/>
            <person name="Achstetter T."/>
            <person name="Glockner F.O."/>
            <person name="Harder J."/>
        </authorList>
    </citation>
    <scope>NUCLEOTIDE SEQUENCE [LARGE SCALE GENOMIC DNA]</scope>
    <source>
        <strain evidence="2 3">SM41</strain>
    </source>
</reference>
<dbReference type="InterPro" id="IPR012373">
    <property type="entry name" value="Ferrdict_sens_TM"/>
</dbReference>
<feature type="transmembrane region" description="Helical" evidence="1">
    <location>
        <begin position="81"/>
        <end position="100"/>
    </location>
</feature>
<sequence length="454" mass="50545">MNEQQRELFRIQIATYQDGTMSSDDFHEFEKSLQEDLEKAKLFMQMQSHSFTIAELFAQDAITANQVNGAVSRSLRPSHRILYGFLAMATCLIAGFVLPFRTMKSGPSGHATLTYANSCSWGGGHVPARGNYLLYHTPYDLTHGVVRLEMGGGSIVSVAAPASFQVIDGSSIDLESGKLVARMLREESTLEVKAGDLLVRDRGKAFGMEANRNGTIDVTALDGGVEIRPFNQIDSRRITYERGMSIEYSGRSKRVSEVPFDATKYEEIWPLAAGVDEVSDLIEFVPPAASLDITSLQDDHKLFLIAEQLDRQVEQEIPFAVLEPGLDWPKVKGPRRSIEPGETLSSYLLVYQPLAPTDPTIERRISRSGSITFENPIRGVSIWRNQLKRTDKVFGLPDVDYSAIEFRHLEDKATEEGLLSGDTIVISEDGRTINFTFHVGAGRDHLRIFVLPQL</sequence>
<organism evidence="2 3">
    <name type="scientific">Rhodopirellula sallentina SM41</name>
    <dbReference type="NCBI Taxonomy" id="1263870"/>
    <lineage>
        <taxon>Bacteria</taxon>
        <taxon>Pseudomonadati</taxon>
        <taxon>Planctomycetota</taxon>
        <taxon>Planctomycetia</taxon>
        <taxon>Pirellulales</taxon>
        <taxon>Pirellulaceae</taxon>
        <taxon>Rhodopirellula</taxon>
    </lineage>
</organism>
<dbReference type="PATRIC" id="fig|1263870.3.peg.1575"/>
<dbReference type="RefSeq" id="WP_008675861.1">
    <property type="nucleotide sequence ID" value="NZ_ANOH01000113.1"/>
</dbReference>